<evidence type="ECO:0000313" key="1">
    <source>
        <dbReference type="EMBL" id="CCT66765.1"/>
    </source>
</evidence>
<name>S0DWB8_GIBF5</name>
<dbReference type="GO" id="GO:0005829">
    <property type="term" value="C:cytosol"/>
    <property type="evidence" value="ECO:0007669"/>
    <property type="project" value="TreeGrafter"/>
</dbReference>
<dbReference type="STRING" id="1279085.S0DWB8"/>
<protein>
    <recommendedName>
        <fullName evidence="3">Glutamine amidotransferase domain-containing protein</fullName>
    </recommendedName>
</protein>
<evidence type="ECO:0000313" key="2">
    <source>
        <dbReference type="Proteomes" id="UP000016800"/>
    </source>
</evidence>
<sequence length="117" mass="13171">MDYPKPGDYDVIIITGAREPRPQELLKRALTNSNTAANPEGHKPWLVKLREYINKEVETTSTQKFVGFCFGHQILATAYGLSVECSDSGYEFSATTIQLSDTGKTLFGQDYIIQRFM</sequence>
<evidence type="ECO:0008006" key="3">
    <source>
        <dbReference type="Google" id="ProtNLM"/>
    </source>
</evidence>
<dbReference type="AlphaFoldDB" id="S0DWB8"/>
<dbReference type="GO" id="GO:0005634">
    <property type="term" value="C:nucleus"/>
    <property type="evidence" value="ECO:0007669"/>
    <property type="project" value="TreeGrafter"/>
</dbReference>
<dbReference type="VEuPathDB" id="FungiDB:FFUJ_14414"/>
<dbReference type="PANTHER" id="PTHR42695">
    <property type="entry name" value="GLUTAMINE AMIDOTRANSFERASE YLR126C-RELATED"/>
    <property type="match status" value="1"/>
</dbReference>
<dbReference type="EMBL" id="HF679025">
    <property type="protein sequence ID" value="CCT66765.1"/>
    <property type="molecule type" value="Genomic_DNA"/>
</dbReference>
<dbReference type="HOGENOM" id="CLU_2085027_0_0_1"/>
<keyword evidence="2" id="KW-1185">Reference proteome</keyword>
<gene>
    <name evidence="1" type="ORF">FFUJ_14414</name>
</gene>
<dbReference type="InterPro" id="IPR044992">
    <property type="entry name" value="ChyE-like"/>
</dbReference>
<proteinExistence type="predicted"/>
<dbReference type="Proteomes" id="UP000016800">
    <property type="component" value="Chromosome III"/>
</dbReference>
<dbReference type="RefSeq" id="XP_023428846.1">
    <property type="nucleotide sequence ID" value="XM_023575559.1"/>
</dbReference>
<organism evidence="1 2">
    <name type="scientific">Gibberella fujikuroi (strain CBS 195.34 / IMI 58289 / NRRL A-6831)</name>
    <name type="common">Bakanae and foot rot disease fungus</name>
    <name type="synonym">Fusarium fujikuroi</name>
    <dbReference type="NCBI Taxonomy" id="1279085"/>
    <lineage>
        <taxon>Eukaryota</taxon>
        <taxon>Fungi</taxon>
        <taxon>Dikarya</taxon>
        <taxon>Ascomycota</taxon>
        <taxon>Pezizomycotina</taxon>
        <taxon>Sordariomycetes</taxon>
        <taxon>Hypocreomycetidae</taxon>
        <taxon>Hypocreales</taxon>
        <taxon>Nectriaceae</taxon>
        <taxon>Fusarium</taxon>
        <taxon>Fusarium fujikuroi species complex</taxon>
    </lineage>
</organism>
<dbReference type="Gene3D" id="3.40.50.880">
    <property type="match status" value="1"/>
</dbReference>
<reference evidence="2" key="1">
    <citation type="journal article" date="2013" name="PLoS Pathog.">
        <title>Deciphering the cryptic genome: genome-wide analyses of the rice pathogen Fusarium fujikuroi reveal complex regulation of secondary metabolism and novel metabolites.</title>
        <authorList>
            <person name="Wiemann P."/>
            <person name="Sieber C.M."/>
            <person name="von Bargen K.W."/>
            <person name="Studt L."/>
            <person name="Niehaus E.M."/>
            <person name="Espino J.J."/>
            <person name="Huss K."/>
            <person name="Michielse C.B."/>
            <person name="Albermann S."/>
            <person name="Wagner D."/>
            <person name="Bergner S.V."/>
            <person name="Connolly L.R."/>
            <person name="Fischer A."/>
            <person name="Reuter G."/>
            <person name="Kleigrewe K."/>
            <person name="Bald T."/>
            <person name="Wingfield B.D."/>
            <person name="Ophir R."/>
            <person name="Freeman S."/>
            <person name="Hippler M."/>
            <person name="Smith K.M."/>
            <person name="Brown D.W."/>
            <person name="Proctor R.H."/>
            <person name="Munsterkotter M."/>
            <person name="Freitag M."/>
            <person name="Humpf H.U."/>
            <person name="Guldener U."/>
            <person name="Tudzynski B."/>
        </authorList>
    </citation>
    <scope>NUCLEOTIDE SEQUENCE [LARGE SCALE GENOMIC DNA]</scope>
    <source>
        <strain evidence="2">CBS 195.34 / IMI 58289 / NRRL A-6831</strain>
    </source>
</reference>
<dbReference type="GeneID" id="35407862"/>
<dbReference type="PANTHER" id="PTHR42695:SF5">
    <property type="entry name" value="GLUTAMINE AMIDOTRANSFERASE YLR126C-RELATED"/>
    <property type="match status" value="1"/>
</dbReference>
<dbReference type="SUPFAM" id="SSF52317">
    <property type="entry name" value="Class I glutamine amidotransferase-like"/>
    <property type="match status" value="1"/>
</dbReference>
<accession>S0DWB8</accession>
<dbReference type="InterPro" id="IPR029062">
    <property type="entry name" value="Class_I_gatase-like"/>
</dbReference>